<organism evidence="1 2">
    <name type="scientific">Solanum bulbocastanum</name>
    <name type="common">Wild potato</name>
    <dbReference type="NCBI Taxonomy" id="147425"/>
    <lineage>
        <taxon>Eukaryota</taxon>
        <taxon>Viridiplantae</taxon>
        <taxon>Streptophyta</taxon>
        <taxon>Embryophyta</taxon>
        <taxon>Tracheophyta</taxon>
        <taxon>Spermatophyta</taxon>
        <taxon>Magnoliopsida</taxon>
        <taxon>eudicotyledons</taxon>
        <taxon>Gunneridae</taxon>
        <taxon>Pentapetalae</taxon>
        <taxon>asterids</taxon>
        <taxon>lamiids</taxon>
        <taxon>Solanales</taxon>
        <taxon>Solanaceae</taxon>
        <taxon>Solanoideae</taxon>
        <taxon>Solaneae</taxon>
        <taxon>Solanum</taxon>
    </lineage>
</organism>
<dbReference type="EMBL" id="JBANQN010000011">
    <property type="protein sequence ID" value="KAK6775710.1"/>
    <property type="molecule type" value="Genomic_DNA"/>
</dbReference>
<reference evidence="1 2" key="1">
    <citation type="submission" date="2024-02" db="EMBL/GenBank/DDBJ databases">
        <title>de novo genome assembly of Solanum bulbocastanum strain 11H21.</title>
        <authorList>
            <person name="Hosaka A.J."/>
        </authorList>
    </citation>
    <scope>NUCLEOTIDE SEQUENCE [LARGE SCALE GENOMIC DNA]</scope>
    <source>
        <tissue evidence="1">Young leaves</tissue>
    </source>
</reference>
<evidence type="ECO:0000313" key="2">
    <source>
        <dbReference type="Proteomes" id="UP001371456"/>
    </source>
</evidence>
<accession>A0AAN8SVV5</accession>
<evidence type="ECO:0000313" key="1">
    <source>
        <dbReference type="EMBL" id="KAK6775710.1"/>
    </source>
</evidence>
<name>A0AAN8SVV5_SOLBU</name>
<keyword evidence="2" id="KW-1185">Reference proteome</keyword>
<sequence>MMFPVGAVFVHTANPILKIKFLTQLSDSFPSKYKYLPGIALFPVQ</sequence>
<proteinExistence type="predicted"/>
<comment type="caution">
    <text evidence="1">The sequence shown here is derived from an EMBL/GenBank/DDBJ whole genome shotgun (WGS) entry which is preliminary data.</text>
</comment>
<protein>
    <submittedName>
        <fullName evidence="1">Uncharacterized protein</fullName>
    </submittedName>
</protein>
<dbReference type="Proteomes" id="UP001371456">
    <property type="component" value="Unassembled WGS sequence"/>
</dbReference>
<gene>
    <name evidence="1" type="ORF">RDI58_026711</name>
</gene>
<dbReference type="AlphaFoldDB" id="A0AAN8SVV5"/>